<evidence type="ECO:0000313" key="1">
    <source>
        <dbReference type="EMBL" id="MBB2968856.1"/>
    </source>
</evidence>
<accession>A0A7W4YK78</accession>
<gene>
    <name evidence="1" type="ORF">FHX33_003632</name>
</gene>
<reference evidence="1 2" key="1">
    <citation type="submission" date="2020-08" db="EMBL/GenBank/DDBJ databases">
        <title>Sequencing the genomes of 1000 actinobacteria strains.</title>
        <authorList>
            <person name="Klenk H.-P."/>
        </authorList>
    </citation>
    <scope>NUCLEOTIDE SEQUENCE [LARGE SCALE GENOMIC DNA]</scope>
    <source>
        <strain evidence="1 2">DSM 20146</strain>
    </source>
</reference>
<dbReference type="EMBL" id="JACHVP010000004">
    <property type="protein sequence ID" value="MBB2968856.1"/>
    <property type="molecule type" value="Genomic_DNA"/>
</dbReference>
<evidence type="ECO:0000313" key="2">
    <source>
        <dbReference type="Proteomes" id="UP000538196"/>
    </source>
</evidence>
<dbReference type="InterPro" id="IPR023902">
    <property type="entry name" value="Sporulation_SdpA"/>
</dbReference>
<proteinExistence type="predicted"/>
<dbReference type="AlphaFoldDB" id="A0A7W4YK78"/>
<dbReference type="Proteomes" id="UP000538196">
    <property type="component" value="Unassembled WGS sequence"/>
</dbReference>
<organism evidence="1 2">
    <name type="scientific">Leifsonia aquatica</name>
    <name type="common">Corynebacterium aquaticum</name>
    <dbReference type="NCBI Taxonomy" id="144185"/>
    <lineage>
        <taxon>Bacteria</taxon>
        <taxon>Bacillati</taxon>
        <taxon>Actinomycetota</taxon>
        <taxon>Actinomycetes</taxon>
        <taxon>Micrococcales</taxon>
        <taxon>Microbacteriaceae</taxon>
        <taxon>Leifsonia</taxon>
    </lineage>
</organism>
<dbReference type="RefSeq" id="WP_081703930.1">
    <property type="nucleotide sequence ID" value="NZ_JACHVP010000004.1"/>
</dbReference>
<name>A0A7W4YK78_LEIAQ</name>
<dbReference type="NCBIfam" id="TIGR04034">
    <property type="entry name" value="export_SdpA"/>
    <property type="match status" value="1"/>
</dbReference>
<protein>
    <submittedName>
        <fullName evidence="1">Antimicrobial peptide system SdpA family protein</fullName>
    </submittedName>
</protein>
<sequence length="190" mass="21013">MVTRADRSRLLGFGLATCLLAPAFLVSAYAGWPSNVLNPEGRDKVREYVAMTVPQGWAFFTKSPEESEIGVYDARTGETLLVTPQTRVENAFGLSRNQRAQGPELALIASQITDWHECPMDREICFSEASGAETQSVENDAFVRTICGAAFVTGEKPTPWAYRDFDGVQRSQIQQIARVHVSCAEPKRKP</sequence>
<comment type="caution">
    <text evidence="1">The sequence shown here is derived from an EMBL/GenBank/DDBJ whole genome shotgun (WGS) entry which is preliminary data.</text>
</comment>
<dbReference type="Pfam" id="PF17418">
    <property type="entry name" value="SdpA"/>
    <property type="match status" value="1"/>
</dbReference>
<keyword evidence="2" id="KW-1185">Reference proteome</keyword>